<sequence>MILSREGFTIDVIARWLRNSVLNPYLSIPFAAGLAVVSARKNGAAGLSDLHLDMAHRVAFLAALASFVLSTTEYLNKWSANNWTTDDTWDFDKEIVVVTGGSSGIGQSIVRHILSRNPRATVVVVDLAPLSWEPPRGSDNVHYFRCDLTDTRALKALCDRIRAEVGDPTVLVNNAGIARGSTVMEGSYADVELTVKTNLVAPFLLTKEFLPHMVRNNHGHIVNVGSMSSVVPPVRIADYSATKAGLTAMHEALQLELKYIHKAPKVRQTLGIFGFIRTPLVPFDPGQPHFMMPLLHVDSVGEAIVNSLYSGLGRTIYLPGIMSPVTVLVSMNGINHSRAGPEWLWRLARETTASAKDITYTPRQKINDATGRLEMAVSAKEEEDWA</sequence>
<accession>A0A1B7YR94</accession>
<dbReference type="InterPro" id="IPR036291">
    <property type="entry name" value="NAD(P)-bd_dom_sf"/>
</dbReference>
<gene>
    <name evidence="5" type="ORF">CH63R_03291</name>
</gene>
<dbReference type="OrthoDB" id="10253736at2759"/>
<dbReference type="EMBL" id="LTAN01000002">
    <property type="protein sequence ID" value="OBR14565.1"/>
    <property type="molecule type" value="Genomic_DNA"/>
</dbReference>
<dbReference type="KEGG" id="chig:CH63R_03291"/>
<evidence type="ECO:0000313" key="6">
    <source>
        <dbReference type="Proteomes" id="UP000092177"/>
    </source>
</evidence>
<proteinExistence type="inferred from homology"/>
<organism evidence="5 6">
    <name type="scientific">Colletotrichum higginsianum (strain IMI 349063)</name>
    <name type="common">Crucifer anthracnose fungus</name>
    <dbReference type="NCBI Taxonomy" id="759273"/>
    <lineage>
        <taxon>Eukaryota</taxon>
        <taxon>Fungi</taxon>
        <taxon>Dikarya</taxon>
        <taxon>Ascomycota</taxon>
        <taxon>Pezizomycotina</taxon>
        <taxon>Sordariomycetes</taxon>
        <taxon>Hypocreomycetidae</taxon>
        <taxon>Glomerellales</taxon>
        <taxon>Glomerellaceae</taxon>
        <taxon>Colletotrichum</taxon>
        <taxon>Colletotrichum destructivum species complex</taxon>
    </lineage>
</organism>
<comment type="similarity">
    <text evidence="1 4">Belongs to the short-chain dehydrogenases/reductases (SDR) family.</text>
</comment>
<dbReference type="PROSITE" id="PS00061">
    <property type="entry name" value="ADH_SHORT"/>
    <property type="match status" value="1"/>
</dbReference>
<reference evidence="6" key="1">
    <citation type="journal article" date="2017" name="BMC Genomics">
        <title>Gapless genome assembly of Colletotrichum higginsianum reveals chromosome structure and association of transposable elements with secondary metabolite gene clusters.</title>
        <authorList>
            <person name="Dallery J.-F."/>
            <person name="Lapalu N."/>
            <person name="Zampounis A."/>
            <person name="Pigne S."/>
            <person name="Luyten I."/>
            <person name="Amselem J."/>
            <person name="Wittenberg A.H.J."/>
            <person name="Zhou S."/>
            <person name="de Queiroz M.V."/>
            <person name="Robin G.P."/>
            <person name="Auger A."/>
            <person name="Hainaut M."/>
            <person name="Henrissat B."/>
            <person name="Kim K.-T."/>
            <person name="Lee Y.-H."/>
            <person name="Lespinet O."/>
            <person name="Schwartz D.C."/>
            <person name="Thon M.R."/>
            <person name="O'Connell R.J."/>
        </authorList>
    </citation>
    <scope>NUCLEOTIDE SEQUENCE [LARGE SCALE GENOMIC DNA]</scope>
    <source>
        <strain evidence="6">IMI 349063</strain>
    </source>
</reference>
<evidence type="ECO:0000256" key="3">
    <source>
        <dbReference type="ARBA" id="ARBA00023002"/>
    </source>
</evidence>
<dbReference type="SUPFAM" id="SSF51735">
    <property type="entry name" value="NAD(P)-binding Rossmann-fold domains"/>
    <property type="match status" value="1"/>
</dbReference>
<dbReference type="AlphaFoldDB" id="A0A1B7YR94"/>
<dbReference type="VEuPathDB" id="FungiDB:CH63R_03291"/>
<dbReference type="Gene3D" id="3.40.50.720">
    <property type="entry name" value="NAD(P)-binding Rossmann-like Domain"/>
    <property type="match status" value="1"/>
</dbReference>
<dbReference type="RefSeq" id="XP_018163082.1">
    <property type="nucleotide sequence ID" value="XM_018298266.1"/>
</dbReference>
<comment type="caution">
    <text evidence="5">The sequence shown here is derived from an EMBL/GenBank/DDBJ whole genome shotgun (WGS) entry which is preliminary data.</text>
</comment>
<dbReference type="Pfam" id="PF00106">
    <property type="entry name" value="adh_short"/>
    <property type="match status" value="1"/>
</dbReference>
<protein>
    <submittedName>
        <fullName evidence="5">Short-chain dehydrogenase</fullName>
    </submittedName>
</protein>
<dbReference type="InterPro" id="IPR002347">
    <property type="entry name" value="SDR_fam"/>
</dbReference>
<dbReference type="InterPro" id="IPR020904">
    <property type="entry name" value="Sc_DH/Rdtase_CS"/>
</dbReference>
<keyword evidence="3" id="KW-0560">Oxidoreductase</keyword>
<dbReference type="GO" id="GO:0016616">
    <property type="term" value="F:oxidoreductase activity, acting on the CH-OH group of donors, NAD or NADP as acceptor"/>
    <property type="evidence" value="ECO:0007669"/>
    <property type="project" value="TreeGrafter"/>
</dbReference>
<dbReference type="GeneID" id="28862373"/>
<evidence type="ECO:0000313" key="5">
    <source>
        <dbReference type="EMBL" id="OBR14565.1"/>
    </source>
</evidence>
<dbReference type="PANTHER" id="PTHR24322">
    <property type="entry name" value="PKSB"/>
    <property type="match status" value="1"/>
</dbReference>
<name>A0A1B7YR94_COLHI</name>
<dbReference type="PANTHER" id="PTHR24322:SF736">
    <property type="entry name" value="RETINOL DEHYDROGENASE 10"/>
    <property type="match status" value="1"/>
</dbReference>
<keyword evidence="6" id="KW-1185">Reference proteome</keyword>
<dbReference type="PRINTS" id="PR00081">
    <property type="entry name" value="GDHRDH"/>
</dbReference>
<evidence type="ECO:0000256" key="2">
    <source>
        <dbReference type="ARBA" id="ARBA00022857"/>
    </source>
</evidence>
<dbReference type="Proteomes" id="UP000092177">
    <property type="component" value="Chromosome 2"/>
</dbReference>
<evidence type="ECO:0000256" key="4">
    <source>
        <dbReference type="RuleBase" id="RU000363"/>
    </source>
</evidence>
<evidence type="ECO:0000256" key="1">
    <source>
        <dbReference type="ARBA" id="ARBA00006484"/>
    </source>
</evidence>
<keyword evidence="2" id="KW-0521">NADP</keyword>
<dbReference type="PRINTS" id="PR00080">
    <property type="entry name" value="SDRFAMILY"/>
</dbReference>